<comment type="caution">
    <text evidence="1">The sequence shown here is derived from an EMBL/GenBank/DDBJ whole genome shotgun (WGS) entry which is preliminary data.</text>
</comment>
<proteinExistence type="predicted"/>
<keyword evidence="2" id="KW-1185">Reference proteome</keyword>
<dbReference type="Proteomes" id="UP000324222">
    <property type="component" value="Unassembled WGS sequence"/>
</dbReference>
<reference evidence="1 2" key="1">
    <citation type="submission" date="2019-05" db="EMBL/GenBank/DDBJ databases">
        <title>Another draft genome of Portunus trituberculatus and its Hox gene families provides insights of decapod evolution.</title>
        <authorList>
            <person name="Jeong J.-H."/>
            <person name="Song I."/>
            <person name="Kim S."/>
            <person name="Choi T."/>
            <person name="Kim D."/>
            <person name="Ryu S."/>
            <person name="Kim W."/>
        </authorList>
    </citation>
    <scope>NUCLEOTIDE SEQUENCE [LARGE SCALE GENOMIC DNA]</scope>
    <source>
        <tissue evidence="1">Muscle</tissue>
    </source>
</reference>
<accession>A0A5B7JG69</accession>
<dbReference type="AlphaFoldDB" id="A0A5B7JG69"/>
<protein>
    <submittedName>
        <fullName evidence="1">Uncharacterized protein</fullName>
    </submittedName>
</protein>
<evidence type="ECO:0000313" key="2">
    <source>
        <dbReference type="Proteomes" id="UP000324222"/>
    </source>
</evidence>
<gene>
    <name evidence="1" type="ORF">E2C01_088509</name>
</gene>
<name>A0A5B7JG69_PORTR</name>
<evidence type="ECO:0000313" key="1">
    <source>
        <dbReference type="EMBL" id="MPC93383.1"/>
    </source>
</evidence>
<dbReference type="EMBL" id="VSRR010094711">
    <property type="protein sequence ID" value="MPC93383.1"/>
    <property type="molecule type" value="Genomic_DNA"/>
</dbReference>
<sequence length="79" mass="9180">MECPLIAKFRPQGQHDLYSFIDHLLGSATLRDILREYPVGCLSNKELPIQRPERSRSTCSINMKIKFIILEFRGTLMLE</sequence>
<organism evidence="1 2">
    <name type="scientific">Portunus trituberculatus</name>
    <name type="common">Swimming crab</name>
    <name type="synonym">Neptunus trituberculatus</name>
    <dbReference type="NCBI Taxonomy" id="210409"/>
    <lineage>
        <taxon>Eukaryota</taxon>
        <taxon>Metazoa</taxon>
        <taxon>Ecdysozoa</taxon>
        <taxon>Arthropoda</taxon>
        <taxon>Crustacea</taxon>
        <taxon>Multicrustacea</taxon>
        <taxon>Malacostraca</taxon>
        <taxon>Eumalacostraca</taxon>
        <taxon>Eucarida</taxon>
        <taxon>Decapoda</taxon>
        <taxon>Pleocyemata</taxon>
        <taxon>Brachyura</taxon>
        <taxon>Eubrachyura</taxon>
        <taxon>Portunoidea</taxon>
        <taxon>Portunidae</taxon>
        <taxon>Portuninae</taxon>
        <taxon>Portunus</taxon>
    </lineage>
</organism>